<proteinExistence type="predicted"/>
<dbReference type="EMBL" id="HBFS01003343">
    <property type="protein sequence ID" value="CAD8909106.1"/>
    <property type="molecule type" value="Transcribed_RNA"/>
</dbReference>
<protein>
    <submittedName>
        <fullName evidence="2">Uncharacterized protein</fullName>
    </submittedName>
</protein>
<sequence>MAADSPLDRLVSLEDERWERDAARARDAVRLEWYARRYGRPGDDRPLAVRVKSLIDDHAQRKLRVDCGSAVEAFEKCIFGSSRAGCLHRWEPLSNCMRAHDLEYVRDAKDGRVSLRALNFRLRDIPKYIVSASHDAPFDPSTPADVRALPPTFNPLEREKEE</sequence>
<reference evidence="2" key="1">
    <citation type="submission" date="2021-01" db="EMBL/GenBank/DDBJ databases">
        <authorList>
            <person name="Corre E."/>
            <person name="Pelletier E."/>
            <person name="Niang G."/>
            <person name="Scheremetjew M."/>
            <person name="Finn R."/>
            <person name="Kale V."/>
            <person name="Holt S."/>
            <person name="Cochrane G."/>
            <person name="Meng A."/>
            <person name="Brown T."/>
            <person name="Cohen L."/>
        </authorList>
    </citation>
    <scope>NUCLEOTIDE SEQUENCE</scope>
    <source>
        <strain evidence="2">Ms1</strain>
    </source>
</reference>
<gene>
    <name evidence="2" type="ORF">BSP0115_LOCUS2310</name>
</gene>
<evidence type="ECO:0000256" key="1">
    <source>
        <dbReference type="SAM" id="MobiDB-lite"/>
    </source>
</evidence>
<accession>A0A7S1C488</accession>
<dbReference type="AlphaFoldDB" id="A0A7S1C488"/>
<name>A0A7S1C488_9STRA</name>
<evidence type="ECO:0000313" key="2">
    <source>
        <dbReference type="EMBL" id="CAD8909106.1"/>
    </source>
</evidence>
<organism evidence="2">
    <name type="scientific">Bicosoecida sp. CB-2014</name>
    <dbReference type="NCBI Taxonomy" id="1486930"/>
    <lineage>
        <taxon>Eukaryota</taxon>
        <taxon>Sar</taxon>
        <taxon>Stramenopiles</taxon>
        <taxon>Bigyra</taxon>
        <taxon>Opalozoa</taxon>
        <taxon>Bicosoecida</taxon>
    </lineage>
</organism>
<feature type="region of interest" description="Disordered" evidence="1">
    <location>
        <begin position="136"/>
        <end position="162"/>
    </location>
</feature>